<evidence type="ECO:0000256" key="2">
    <source>
        <dbReference type="ARBA" id="ARBA00022692"/>
    </source>
</evidence>
<evidence type="ECO:0000313" key="7">
    <source>
        <dbReference type="Proteomes" id="UP000011575"/>
    </source>
</evidence>
<dbReference type="GO" id="GO:0016020">
    <property type="term" value="C:membrane"/>
    <property type="evidence" value="ECO:0007669"/>
    <property type="project" value="UniProtKB-SubCell"/>
</dbReference>
<feature type="transmembrane region" description="Helical" evidence="5">
    <location>
        <begin position="107"/>
        <end position="129"/>
    </location>
</feature>
<keyword evidence="4 5" id="KW-0472">Membrane</keyword>
<feature type="transmembrane region" description="Helical" evidence="5">
    <location>
        <begin position="141"/>
        <end position="161"/>
    </location>
</feature>
<dbReference type="InterPro" id="IPR003689">
    <property type="entry name" value="ZIP"/>
</dbReference>
<dbReference type="PANTHER" id="PTHR11040">
    <property type="entry name" value="ZINC/IRON TRANSPORTER"/>
    <property type="match status" value="1"/>
</dbReference>
<sequence length="265" mass="27955">MVALDAFAFVFIAGLITALATGIGALPFFFFDSISDRGNVALWGFASGIMVSASLFGLVEEGLSEGSIWQIGVGMLAGVVLVVLAHEVLMDADVDPREYEEADFKKLLLILGVLTVHSFPEGIAVGVSFADLGLEGGTQLFGFTVPLLAVFMTVAISIHNVPEGTAISIPLRAMGVSKWRMVWWSVFSSLPQPIGAVIAFGFVRYAREFLPYGFGFAAGAMIYLVASEFIPEALDTGADLPRGGKPVLAGGMALGVVLMVPLAFI</sequence>
<proteinExistence type="predicted"/>
<dbReference type="OrthoDB" id="339454at2157"/>
<feature type="transmembrane region" description="Helical" evidence="5">
    <location>
        <begin position="247"/>
        <end position="264"/>
    </location>
</feature>
<evidence type="ECO:0000256" key="4">
    <source>
        <dbReference type="ARBA" id="ARBA00023136"/>
    </source>
</evidence>
<keyword evidence="3 5" id="KW-1133">Transmembrane helix</keyword>
<dbReference type="RefSeq" id="WP_008002164.1">
    <property type="nucleotide sequence ID" value="NZ_AOJI01000032.1"/>
</dbReference>
<evidence type="ECO:0000256" key="5">
    <source>
        <dbReference type="SAM" id="Phobius"/>
    </source>
</evidence>
<gene>
    <name evidence="6" type="ORF">C461_13726</name>
</gene>
<reference evidence="6 7" key="1">
    <citation type="journal article" date="2014" name="PLoS Genet.">
        <title>Phylogenetically driven sequencing of extremely halophilic archaea reveals strategies for static and dynamic osmo-response.</title>
        <authorList>
            <person name="Becker E.A."/>
            <person name="Seitzer P.M."/>
            <person name="Tritt A."/>
            <person name="Larsen D."/>
            <person name="Krusor M."/>
            <person name="Yao A.I."/>
            <person name="Wu D."/>
            <person name="Madern D."/>
            <person name="Eisen J.A."/>
            <person name="Darling A.E."/>
            <person name="Facciotti M.T."/>
        </authorList>
    </citation>
    <scope>NUCLEOTIDE SEQUENCE [LARGE SCALE GENOMIC DNA]</scope>
    <source>
        <strain evidence="6 7">JCM 13560</strain>
    </source>
</reference>
<dbReference type="Proteomes" id="UP000011575">
    <property type="component" value="Unassembled WGS sequence"/>
</dbReference>
<dbReference type="AlphaFoldDB" id="M0P878"/>
<feature type="transmembrane region" description="Helical" evidence="5">
    <location>
        <begin position="209"/>
        <end position="226"/>
    </location>
</feature>
<evidence type="ECO:0000256" key="1">
    <source>
        <dbReference type="ARBA" id="ARBA00004141"/>
    </source>
</evidence>
<dbReference type="PANTHER" id="PTHR11040:SF70">
    <property type="entry name" value="OS05G0316100 PROTEIN"/>
    <property type="match status" value="1"/>
</dbReference>
<dbReference type="PATRIC" id="fig|1230454.4.peg.2762"/>
<evidence type="ECO:0000256" key="3">
    <source>
        <dbReference type="ARBA" id="ARBA00022989"/>
    </source>
</evidence>
<keyword evidence="7" id="KW-1185">Reference proteome</keyword>
<name>M0P878_9EURY</name>
<keyword evidence="2 5" id="KW-0812">Transmembrane</keyword>
<dbReference type="Pfam" id="PF02535">
    <property type="entry name" value="Zip"/>
    <property type="match status" value="1"/>
</dbReference>
<comment type="subcellular location">
    <subcellularLocation>
        <location evidence="1">Membrane</location>
        <topology evidence="1">Multi-pass membrane protein</topology>
    </subcellularLocation>
</comment>
<evidence type="ECO:0000313" key="6">
    <source>
        <dbReference type="EMBL" id="EMA65764.1"/>
    </source>
</evidence>
<comment type="caution">
    <text evidence="6">The sequence shown here is derived from an EMBL/GenBank/DDBJ whole genome shotgun (WGS) entry which is preliminary data.</text>
</comment>
<dbReference type="GO" id="GO:0005385">
    <property type="term" value="F:zinc ion transmembrane transporter activity"/>
    <property type="evidence" value="ECO:0007669"/>
    <property type="project" value="TreeGrafter"/>
</dbReference>
<feature type="transmembrane region" description="Helical" evidence="5">
    <location>
        <begin position="68"/>
        <end position="86"/>
    </location>
</feature>
<dbReference type="STRING" id="1230454.C461_13726"/>
<feature type="transmembrane region" description="Helical" evidence="5">
    <location>
        <begin position="38"/>
        <end position="56"/>
    </location>
</feature>
<dbReference type="EMBL" id="AOJI01000032">
    <property type="protein sequence ID" value="EMA65764.1"/>
    <property type="molecule type" value="Genomic_DNA"/>
</dbReference>
<protein>
    <submittedName>
        <fullName evidence="6">Zinc/iron permease</fullName>
    </submittedName>
</protein>
<accession>M0P878</accession>
<feature type="transmembrane region" description="Helical" evidence="5">
    <location>
        <begin position="182"/>
        <end position="203"/>
    </location>
</feature>
<organism evidence="6 7">
    <name type="scientific">Halorubrum aidingense JCM 13560</name>
    <dbReference type="NCBI Taxonomy" id="1230454"/>
    <lineage>
        <taxon>Archaea</taxon>
        <taxon>Methanobacteriati</taxon>
        <taxon>Methanobacteriota</taxon>
        <taxon>Stenosarchaea group</taxon>
        <taxon>Halobacteria</taxon>
        <taxon>Halobacteriales</taxon>
        <taxon>Haloferacaceae</taxon>
        <taxon>Halorubrum</taxon>
    </lineage>
</organism>
<feature type="transmembrane region" description="Helical" evidence="5">
    <location>
        <begin position="6"/>
        <end position="31"/>
    </location>
</feature>